<dbReference type="Gene3D" id="3.90.1300.10">
    <property type="entry name" value="Amidase signature (AS) domain"/>
    <property type="match status" value="1"/>
</dbReference>
<reference evidence="3 4" key="1">
    <citation type="submission" date="2012-09" db="EMBL/GenBank/DDBJ databases">
        <title>Genome Sequence of alkane-degrading Bacterium Alcanivorax sp. 521-1.</title>
        <authorList>
            <person name="Lai Q."/>
            <person name="Shao Z."/>
        </authorList>
    </citation>
    <scope>NUCLEOTIDE SEQUENCE [LARGE SCALE GENOMIC DNA]</scope>
    <source>
        <strain evidence="3 4">521-1</strain>
    </source>
</reference>
<dbReference type="EMBL" id="ARXX01000002">
    <property type="protein sequence ID" value="MBF5054952.1"/>
    <property type="molecule type" value="Genomic_DNA"/>
</dbReference>
<dbReference type="Pfam" id="PF01425">
    <property type="entry name" value="Amidase"/>
    <property type="match status" value="1"/>
</dbReference>
<dbReference type="PANTHER" id="PTHR11895">
    <property type="entry name" value="TRANSAMIDASE"/>
    <property type="match status" value="1"/>
</dbReference>
<sequence>MKLTEYVALDALGMARLVKQGEITPRDLVECALIQAEAQRESINAVASVDQARALERAERAAGGAFQGVPFLVKELLNYPGLRTGMGSRLFQQHIPAEGSAYTRRLDDAGLVVAGNSTSSEFGLLGSTESLAHGPTRNPWNPAYAAGGSSGGSAAAVAAGVVPLAHASDGGGSIRAPASLCGLFGFMPSAGRCVSAGNQGTLTELLGEHCISRSVRDSAALLAATEAAGAQARYRPIGFRHEAGTRRLRIGYYTRTLMGTGPEPDIEASLDDVVELCRGLGHTLEPTPGPPVDGKAISDAFFTLAGGTLVEMAEAMAPILGRSPGPEDLEPFTLDLIKWYRQRDTGAIKRATAALQTAALRMRRFAERFDVLLCPTLAGSPRPLGFLSPRLSREELVARTETYVGYTPIHNLAGMPAMSVPLSSSPEGLPIGSHFAARPGNDAVLLGLAYELEAAAPWVQRLPLDILT</sequence>
<dbReference type="InterPro" id="IPR023631">
    <property type="entry name" value="Amidase_dom"/>
</dbReference>
<dbReference type="PANTHER" id="PTHR11895:SF7">
    <property type="entry name" value="GLUTAMYL-TRNA(GLN) AMIDOTRANSFERASE SUBUNIT A, MITOCHONDRIAL"/>
    <property type="match status" value="1"/>
</dbReference>
<comment type="similarity">
    <text evidence="1">Belongs to the amidase family.</text>
</comment>
<evidence type="ECO:0000256" key="1">
    <source>
        <dbReference type="ARBA" id="ARBA00009199"/>
    </source>
</evidence>
<dbReference type="RefSeq" id="WP_194863882.1">
    <property type="nucleotide sequence ID" value="NZ_ARXX01000002.1"/>
</dbReference>
<dbReference type="InterPro" id="IPR000120">
    <property type="entry name" value="Amidase"/>
</dbReference>
<comment type="caution">
    <text evidence="3">The sequence shown here is derived from an EMBL/GenBank/DDBJ whole genome shotgun (WGS) entry which is preliminary data.</text>
</comment>
<name>A0ABS0AMV9_9GAMM</name>
<gene>
    <name evidence="3" type="ORF">Y5W_00246</name>
</gene>
<accession>A0ABS0AMV9</accession>
<proteinExistence type="inferred from homology"/>
<feature type="domain" description="Amidase" evidence="2">
    <location>
        <begin position="27"/>
        <end position="446"/>
    </location>
</feature>
<evidence type="ECO:0000259" key="2">
    <source>
        <dbReference type="Pfam" id="PF01425"/>
    </source>
</evidence>
<dbReference type="PROSITE" id="PS00571">
    <property type="entry name" value="AMIDASES"/>
    <property type="match status" value="1"/>
</dbReference>
<evidence type="ECO:0000313" key="3">
    <source>
        <dbReference type="EMBL" id="MBF5054952.1"/>
    </source>
</evidence>
<dbReference type="Proteomes" id="UP000662703">
    <property type="component" value="Unassembled WGS sequence"/>
</dbReference>
<protein>
    <submittedName>
        <fullName evidence="3">Amidase</fullName>
    </submittedName>
</protein>
<dbReference type="SUPFAM" id="SSF75304">
    <property type="entry name" value="Amidase signature (AS) enzymes"/>
    <property type="match status" value="1"/>
</dbReference>
<dbReference type="InterPro" id="IPR020556">
    <property type="entry name" value="Amidase_CS"/>
</dbReference>
<evidence type="ECO:0000313" key="4">
    <source>
        <dbReference type="Proteomes" id="UP000662703"/>
    </source>
</evidence>
<keyword evidence="4" id="KW-1185">Reference proteome</keyword>
<organism evidence="3 4">
    <name type="scientific">Alloalcanivorax profundimaris</name>
    <dbReference type="NCBI Taxonomy" id="2735259"/>
    <lineage>
        <taxon>Bacteria</taxon>
        <taxon>Pseudomonadati</taxon>
        <taxon>Pseudomonadota</taxon>
        <taxon>Gammaproteobacteria</taxon>
        <taxon>Oceanospirillales</taxon>
        <taxon>Alcanivoracaceae</taxon>
        <taxon>Alloalcanivorax</taxon>
    </lineage>
</organism>
<dbReference type="InterPro" id="IPR036928">
    <property type="entry name" value="AS_sf"/>
</dbReference>